<organism evidence="1 2">
    <name type="scientific">Candidatus Yanofskybacteria bacterium GW2011_GWD2_39_48</name>
    <dbReference type="NCBI Taxonomy" id="1619031"/>
    <lineage>
        <taxon>Bacteria</taxon>
        <taxon>Candidatus Yanofskyibacteriota</taxon>
    </lineage>
</organism>
<dbReference type="InterPro" id="IPR029033">
    <property type="entry name" value="His_PPase_superfam"/>
</dbReference>
<protein>
    <submittedName>
        <fullName evidence="1">Uncharacterized protein</fullName>
    </submittedName>
</protein>
<proteinExistence type="predicted"/>
<sequence length="284" mass="32237">MEPKIEIPKRIEKKDIEALPIDIGGTEIILERHGIYERNRESFNVGSLTEEGAAEVTKLGEDFFRNFFKNIPESERKEVDVLIIGSDTQYLQGGRRSMETADLVMQCLKKTLVDLGLSEDQVLNTSKRFSGEGGVRPEPLLREPQIFENSWNFVQFLKEKYGNMGKEFWIAFEEDIEKEKRIEMGAEGPDEIADRLKQVVSILSRYARMYHKNNPGRRLVIWAATHYDTISPFVKRGIFGVGKEVPLGVDYGAGISIGIDSAGNLTTRIDGQEHTIQSPKQKEI</sequence>
<reference evidence="1 2" key="1">
    <citation type="journal article" date="2015" name="Nature">
        <title>rRNA introns, odd ribosomes, and small enigmatic genomes across a large radiation of phyla.</title>
        <authorList>
            <person name="Brown C.T."/>
            <person name="Hug L.A."/>
            <person name="Thomas B.C."/>
            <person name="Sharon I."/>
            <person name="Castelle C.J."/>
            <person name="Singh A."/>
            <person name="Wilkins M.J."/>
            <person name="Williams K.H."/>
            <person name="Banfield J.F."/>
        </authorList>
    </citation>
    <scope>NUCLEOTIDE SEQUENCE [LARGE SCALE GENOMIC DNA]</scope>
</reference>
<dbReference type="EMBL" id="LBXD01000024">
    <property type="protein sequence ID" value="KKR23321.1"/>
    <property type="molecule type" value="Genomic_DNA"/>
</dbReference>
<dbReference type="AlphaFoldDB" id="A0A0G0PDV0"/>
<gene>
    <name evidence="1" type="ORF">UT53_C0024G0004</name>
</gene>
<dbReference type="Gene3D" id="3.40.50.1240">
    <property type="entry name" value="Phosphoglycerate mutase-like"/>
    <property type="match status" value="1"/>
</dbReference>
<name>A0A0G0PDV0_9BACT</name>
<comment type="caution">
    <text evidence="1">The sequence shown here is derived from an EMBL/GenBank/DDBJ whole genome shotgun (WGS) entry which is preliminary data.</text>
</comment>
<accession>A0A0G0PDV0</accession>
<dbReference type="Proteomes" id="UP000034764">
    <property type="component" value="Unassembled WGS sequence"/>
</dbReference>
<evidence type="ECO:0000313" key="2">
    <source>
        <dbReference type="Proteomes" id="UP000034764"/>
    </source>
</evidence>
<evidence type="ECO:0000313" key="1">
    <source>
        <dbReference type="EMBL" id="KKR23321.1"/>
    </source>
</evidence>
<dbReference type="SUPFAM" id="SSF53254">
    <property type="entry name" value="Phosphoglycerate mutase-like"/>
    <property type="match status" value="1"/>
</dbReference>